<name>A0A8J1US32_OWEFU</name>
<dbReference type="InterPro" id="IPR018107">
    <property type="entry name" value="Na-dicarboxylate_symporter_CS"/>
</dbReference>
<keyword evidence="6 8" id="KW-0472">Membrane</keyword>
<keyword evidence="10" id="KW-1185">Reference proteome</keyword>
<dbReference type="EMBL" id="CAIIXF020000001">
    <property type="protein sequence ID" value="CAH1772538.1"/>
    <property type="molecule type" value="Genomic_DNA"/>
</dbReference>
<keyword evidence="2 8" id="KW-0813">Transport</keyword>
<evidence type="ECO:0000256" key="8">
    <source>
        <dbReference type="RuleBase" id="RU361216"/>
    </source>
</evidence>
<keyword evidence="4 8" id="KW-0769">Symport</keyword>
<feature type="transmembrane region" description="Helical" evidence="8">
    <location>
        <begin position="77"/>
        <end position="101"/>
    </location>
</feature>
<dbReference type="PANTHER" id="PTHR11958:SF63">
    <property type="entry name" value="AMINO ACID TRANSPORTER"/>
    <property type="match status" value="1"/>
</dbReference>
<feature type="transmembrane region" description="Helical" evidence="8">
    <location>
        <begin position="113"/>
        <end position="133"/>
    </location>
</feature>
<dbReference type="OrthoDB" id="5877963at2759"/>
<dbReference type="GO" id="GO:0005313">
    <property type="term" value="F:L-glutamate transmembrane transporter activity"/>
    <property type="evidence" value="ECO:0007669"/>
    <property type="project" value="TreeGrafter"/>
</dbReference>
<reference evidence="9" key="1">
    <citation type="submission" date="2022-03" db="EMBL/GenBank/DDBJ databases">
        <authorList>
            <person name="Martin C."/>
        </authorList>
    </citation>
    <scope>NUCLEOTIDE SEQUENCE</scope>
</reference>
<organism evidence="9 10">
    <name type="scientific">Owenia fusiformis</name>
    <name type="common">Polychaete worm</name>
    <dbReference type="NCBI Taxonomy" id="6347"/>
    <lineage>
        <taxon>Eukaryota</taxon>
        <taxon>Metazoa</taxon>
        <taxon>Spiralia</taxon>
        <taxon>Lophotrochozoa</taxon>
        <taxon>Annelida</taxon>
        <taxon>Polychaeta</taxon>
        <taxon>Sedentaria</taxon>
        <taxon>Canalipalpata</taxon>
        <taxon>Sabellida</taxon>
        <taxon>Oweniida</taxon>
        <taxon>Oweniidae</taxon>
        <taxon>Owenia</taxon>
    </lineage>
</organism>
<dbReference type="Proteomes" id="UP000749559">
    <property type="component" value="Unassembled WGS sequence"/>
</dbReference>
<keyword evidence="5 8" id="KW-1133">Transmembrane helix</keyword>
<dbReference type="GO" id="GO:0005886">
    <property type="term" value="C:plasma membrane"/>
    <property type="evidence" value="ECO:0007669"/>
    <property type="project" value="TreeGrafter"/>
</dbReference>
<evidence type="ECO:0000256" key="5">
    <source>
        <dbReference type="ARBA" id="ARBA00022989"/>
    </source>
</evidence>
<accession>A0A8J1US32</accession>
<comment type="similarity">
    <text evidence="8">Belongs to the dicarboxylate/amino acid:cation symporter (DAACS) (TC 2.A.23) family.</text>
</comment>
<dbReference type="InterPro" id="IPR036458">
    <property type="entry name" value="Na:dicarbo_symporter_sf"/>
</dbReference>
<evidence type="ECO:0000256" key="2">
    <source>
        <dbReference type="ARBA" id="ARBA00022448"/>
    </source>
</evidence>
<dbReference type="AlphaFoldDB" id="A0A8J1US32"/>
<dbReference type="InterPro" id="IPR001991">
    <property type="entry name" value="Na-dicarboxylate_symporter"/>
</dbReference>
<dbReference type="Pfam" id="PF00375">
    <property type="entry name" value="SDF"/>
    <property type="match status" value="1"/>
</dbReference>
<dbReference type="InterPro" id="IPR050746">
    <property type="entry name" value="DAACS"/>
</dbReference>
<evidence type="ECO:0000256" key="6">
    <source>
        <dbReference type="ARBA" id="ARBA00023136"/>
    </source>
</evidence>
<evidence type="ECO:0000256" key="4">
    <source>
        <dbReference type="ARBA" id="ARBA00022847"/>
    </source>
</evidence>
<dbReference type="PROSITE" id="PS00713">
    <property type="entry name" value="NA_DICARBOXYL_SYMP_1"/>
    <property type="match status" value="1"/>
</dbReference>
<protein>
    <recommendedName>
        <fullName evidence="8">Amino acid transporter</fullName>
    </recommendedName>
</protein>
<proteinExistence type="inferred from homology"/>
<sequence length="512" mass="55666">MKSDMDDQSGEHTALQQPAVMHRTKRQRCLAMVKSNLLLILLLSGMALGIILGVCMREVRPKFTRDQIRYFRLPGDLLLRMLKMLILPLIVSSLVTGLAALDAKSSGKMGLRAVVYYMATTLIAVIIGIILVVSIRPGKLDVSGTNQTVVSKPSEISAADTAIDLIFKMFPDNLIEATFRQTKTYYDPIYEELENGTKILVEKRSRVGKQEGMNILGILVFTIALGIVLSKLGERGRTIVQFFDGLNEATMILVNMVIWYSPVGVMFLIAAKLIEMDDIGETVRQVGMYTLTVLTGLFIHGFIVLPLLYFLLVRKNPFRFIYGVLQAIITAFGTASSSATLPVTFRCLEEINGVDKRVTRFVLPIGATINMDGTALYEAVAAIFIGQINGYDLNIGQVITTSLTATLTSIGAAGIPQASLVMIPIVLTAVNLPADDIAIILTVDWLLDRFRTAINVLGDSIGAGVVAKLSEAELRAADLEHAKEIDSKGPPGYSHVNDVEATGAGENAMTPL</sequence>
<dbReference type="SUPFAM" id="SSF118215">
    <property type="entry name" value="Proton glutamate symport protein"/>
    <property type="match status" value="1"/>
</dbReference>
<feature type="transmembrane region" description="Helical" evidence="8">
    <location>
        <begin position="286"/>
        <end position="312"/>
    </location>
</feature>
<evidence type="ECO:0000256" key="3">
    <source>
        <dbReference type="ARBA" id="ARBA00022692"/>
    </source>
</evidence>
<keyword evidence="3 8" id="KW-0812">Transmembrane</keyword>
<gene>
    <name evidence="9" type="ORF">OFUS_LOCUS286</name>
</gene>
<dbReference type="GO" id="GO:0015501">
    <property type="term" value="F:glutamate:sodium symporter activity"/>
    <property type="evidence" value="ECO:0007669"/>
    <property type="project" value="TreeGrafter"/>
</dbReference>
<comment type="caution">
    <text evidence="9">The sequence shown here is derived from an EMBL/GenBank/DDBJ whole genome shotgun (WGS) entry which is preliminary data.</text>
</comment>
<comment type="subcellular location">
    <subcellularLocation>
        <location evidence="1 8">Membrane</location>
        <topology evidence="1 8">Multi-pass membrane protein</topology>
    </subcellularLocation>
</comment>
<feature type="transmembrane region" description="Helical" evidence="8">
    <location>
        <begin position="213"/>
        <end position="232"/>
    </location>
</feature>
<evidence type="ECO:0000256" key="1">
    <source>
        <dbReference type="ARBA" id="ARBA00004141"/>
    </source>
</evidence>
<dbReference type="PRINTS" id="PR00173">
    <property type="entry name" value="EDTRNSPORT"/>
</dbReference>
<evidence type="ECO:0000313" key="9">
    <source>
        <dbReference type="EMBL" id="CAH1772538.1"/>
    </source>
</evidence>
<evidence type="ECO:0000313" key="10">
    <source>
        <dbReference type="Proteomes" id="UP000749559"/>
    </source>
</evidence>
<keyword evidence="7" id="KW-0325">Glycoprotein</keyword>
<dbReference type="GO" id="GO:0015175">
    <property type="term" value="F:neutral L-amino acid transmembrane transporter activity"/>
    <property type="evidence" value="ECO:0007669"/>
    <property type="project" value="TreeGrafter"/>
</dbReference>
<feature type="transmembrane region" description="Helical" evidence="8">
    <location>
        <begin position="252"/>
        <end position="274"/>
    </location>
</feature>
<dbReference type="PANTHER" id="PTHR11958">
    <property type="entry name" value="SODIUM/DICARBOXYLATE SYMPORTER-RELATED"/>
    <property type="match status" value="1"/>
</dbReference>
<evidence type="ECO:0000256" key="7">
    <source>
        <dbReference type="ARBA" id="ARBA00023180"/>
    </source>
</evidence>
<feature type="transmembrane region" description="Helical" evidence="8">
    <location>
        <begin position="37"/>
        <end position="56"/>
    </location>
</feature>
<dbReference type="Gene3D" id="1.10.3860.10">
    <property type="entry name" value="Sodium:dicarboxylate symporter"/>
    <property type="match status" value="1"/>
</dbReference>